<keyword evidence="3" id="KW-1185">Reference proteome</keyword>
<dbReference type="EMBL" id="JAKKPZ010000186">
    <property type="protein sequence ID" value="KAI1699255.1"/>
    <property type="molecule type" value="Genomic_DNA"/>
</dbReference>
<gene>
    <name evidence="2" type="ORF">DdX_17431</name>
</gene>
<feature type="chain" id="PRO_5042093706" evidence="1">
    <location>
        <begin position="22"/>
        <end position="123"/>
    </location>
</feature>
<dbReference type="AlphaFoldDB" id="A0AAD4MP25"/>
<organism evidence="2 3">
    <name type="scientific">Ditylenchus destructor</name>
    <dbReference type="NCBI Taxonomy" id="166010"/>
    <lineage>
        <taxon>Eukaryota</taxon>
        <taxon>Metazoa</taxon>
        <taxon>Ecdysozoa</taxon>
        <taxon>Nematoda</taxon>
        <taxon>Chromadorea</taxon>
        <taxon>Rhabditida</taxon>
        <taxon>Tylenchina</taxon>
        <taxon>Tylenchomorpha</taxon>
        <taxon>Sphaerularioidea</taxon>
        <taxon>Anguinidae</taxon>
        <taxon>Anguininae</taxon>
        <taxon>Ditylenchus</taxon>
    </lineage>
</organism>
<evidence type="ECO:0000313" key="3">
    <source>
        <dbReference type="Proteomes" id="UP001201812"/>
    </source>
</evidence>
<keyword evidence="1" id="KW-0732">Signal</keyword>
<sequence length="123" mass="13636">MNRSTLLLLFCVFALSETLLAVEMARLRIDRGAAETKDSDDVRVVNSANCVTLEKCNEMCKYLAGTGGILQRDYSPTGNRYCRCFGIAQPLPEIDCVKSCEDLGVRGGEKHFGLCYCDDYCSE</sequence>
<dbReference type="Proteomes" id="UP001201812">
    <property type="component" value="Unassembled WGS sequence"/>
</dbReference>
<evidence type="ECO:0000256" key="1">
    <source>
        <dbReference type="SAM" id="SignalP"/>
    </source>
</evidence>
<evidence type="ECO:0000313" key="2">
    <source>
        <dbReference type="EMBL" id="KAI1699255.1"/>
    </source>
</evidence>
<feature type="signal peptide" evidence="1">
    <location>
        <begin position="1"/>
        <end position="21"/>
    </location>
</feature>
<reference evidence="2" key="1">
    <citation type="submission" date="2022-01" db="EMBL/GenBank/DDBJ databases">
        <title>Genome Sequence Resource for Two Populations of Ditylenchus destructor, the Migratory Endoparasitic Phytonematode.</title>
        <authorList>
            <person name="Zhang H."/>
            <person name="Lin R."/>
            <person name="Xie B."/>
        </authorList>
    </citation>
    <scope>NUCLEOTIDE SEQUENCE</scope>
    <source>
        <strain evidence="2">BazhouSP</strain>
    </source>
</reference>
<accession>A0AAD4MP25</accession>
<protein>
    <submittedName>
        <fullName evidence="2">Uncharacterized protein</fullName>
    </submittedName>
</protein>
<comment type="caution">
    <text evidence="2">The sequence shown here is derived from an EMBL/GenBank/DDBJ whole genome shotgun (WGS) entry which is preliminary data.</text>
</comment>
<proteinExistence type="predicted"/>
<name>A0AAD4MP25_9BILA</name>